<reference evidence="1" key="1">
    <citation type="journal article" date="2018" name="Mol. Biol. Evol.">
        <title>Broad Genomic Sampling Reveals a Smut Pathogenic Ancestry of the Fungal Clade Ustilaginomycotina.</title>
        <authorList>
            <person name="Kijpornyongpan T."/>
            <person name="Mondo S.J."/>
            <person name="Barry K."/>
            <person name="Sandor L."/>
            <person name="Lee J."/>
            <person name="Lipzen A."/>
            <person name="Pangilinan J."/>
            <person name="LaButti K."/>
            <person name="Hainaut M."/>
            <person name="Henrissat B."/>
            <person name="Grigoriev I.V."/>
            <person name="Spatafora J.W."/>
            <person name="Aime M.C."/>
        </authorList>
    </citation>
    <scope>NUCLEOTIDE SEQUENCE [LARGE SCALE GENOMIC DNA]</scope>
    <source>
        <strain evidence="1">MCA 4198</strain>
    </source>
</reference>
<protein>
    <submittedName>
        <fullName evidence="1">Uncharacterized protein</fullName>
    </submittedName>
</protein>
<dbReference type="Proteomes" id="UP000245768">
    <property type="component" value="Unassembled WGS sequence"/>
</dbReference>
<gene>
    <name evidence="1" type="ORF">FA10DRAFT_304292</name>
</gene>
<dbReference type="EMBL" id="KZ819640">
    <property type="protein sequence ID" value="PWN87533.1"/>
    <property type="molecule type" value="Genomic_DNA"/>
</dbReference>
<sequence>MGLLRASAAPLTGAALAGLLLYTCRESLSQRTHELTSSLHLSSRSLRRLAEVDDDALRKSPFGKQIQQDLQESEEELLARIRSAYHAPSKPSLVEEVKSRWNEHLLALTKTMSETDLDMVIEGTSSTFRSLYARLTGAPLPVTSTASSIRDRLTGITHTAVAASSSEPPATLRDPIAPHYDSRLDASNTYYLGQGVSLR</sequence>
<evidence type="ECO:0000313" key="2">
    <source>
        <dbReference type="Proteomes" id="UP000245768"/>
    </source>
</evidence>
<keyword evidence="2" id="KW-1185">Reference proteome</keyword>
<dbReference type="AlphaFoldDB" id="A0A316YHF0"/>
<name>A0A316YHF0_9BASI</name>
<proteinExistence type="predicted"/>
<dbReference type="OrthoDB" id="3351759at2759"/>
<dbReference type="InParanoid" id="A0A316YHF0"/>
<dbReference type="GeneID" id="37047254"/>
<organism evidence="1 2">
    <name type="scientific">Acaromyces ingoldii</name>
    <dbReference type="NCBI Taxonomy" id="215250"/>
    <lineage>
        <taxon>Eukaryota</taxon>
        <taxon>Fungi</taxon>
        <taxon>Dikarya</taxon>
        <taxon>Basidiomycota</taxon>
        <taxon>Ustilaginomycotina</taxon>
        <taxon>Exobasidiomycetes</taxon>
        <taxon>Exobasidiales</taxon>
        <taxon>Cryptobasidiaceae</taxon>
        <taxon>Acaromyces</taxon>
    </lineage>
</organism>
<evidence type="ECO:0000313" key="1">
    <source>
        <dbReference type="EMBL" id="PWN87533.1"/>
    </source>
</evidence>
<dbReference type="RefSeq" id="XP_025374731.1">
    <property type="nucleotide sequence ID" value="XM_025525338.1"/>
</dbReference>
<accession>A0A316YHF0</accession>